<evidence type="ECO:0000256" key="2">
    <source>
        <dbReference type="ARBA" id="ARBA00022603"/>
    </source>
</evidence>
<keyword evidence="2 7" id="KW-0489">Methyltransferase</keyword>
<evidence type="ECO:0000259" key="6">
    <source>
        <dbReference type="SMART" id="SM00650"/>
    </source>
</evidence>
<feature type="region of interest" description="Disordered" evidence="5">
    <location>
        <begin position="169"/>
        <end position="191"/>
    </location>
</feature>
<dbReference type="Gene3D" id="3.40.50.150">
    <property type="entry name" value="Vaccinia Virus protein VP39"/>
    <property type="match status" value="1"/>
</dbReference>
<evidence type="ECO:0000256" key="4">
    <source>
        <dbReference type="ARBA" id="ARBA00022691"/>
    </source>
</evidence>
<gene>
    <name evidence="7" type="ORF">AVDCRST_MAG05-3698</name>
</gene>
<dbReference type="PANTHER" id="PTHR44942">
    <property type="entry name" value="METHYLTRANSF_11 DOMAIN-CONTAINING PROTEIN"/>
    <property type="match status" value="1"/>
</dbReference>
<dbReference type="Pfam" id="PF08241">
    <property type="entry name" value="Methyltransf_11"/>
    <property type="match status" value="1"/>
</dbReference>
<dbReference type="InterPro" id="IPR020598">
    <property type="entry name" value="rRNA_Ade_methylase_Trfase_N"/>
</dbReference>
<accession>A0A6J4TGZ9</accession>
<name>A0A6J4TGZ9_9ACTN</name>
<dbReference type="AlphaFoldDB" id="A0A6J4TGZ9"/>
<evidence type="ECO:0000256" key="3">
    <source>
        <dbReference type="ARBA" id="ARBA00022679"/>
    </source>
</evidence>
<dbReference type="SUPFAM" id="SSF53335">
    <property type="entry name" value="S-adenosyl-L-methionine-dependent methyltransferases"/>
    <property type="match status" value="1"/>
</dbReference>
<dbReference type="GO" id="GO:0000179">
    <property type="term" value="F:rRNA (adenine-N6,N6-)-dimethyltransferase activity"/>
    <property type="evidence" value="ECO:0007669"/>
    <property type="project" value="InterPro"/>
</dbReference>
<evidence type="ECO:0000256" key="5">
    <source>
        <dbReference type="SAM" id="MobiDB-lite"/>
    </source>
</evidence>
<evidence type="ECO:0000256" key="1">
    <source>
        <dbReference type="ARBA" id="ARBA00008361"/>
    </source>
</evidence>
<dbReference type="InterPro" id="IPR013216">
    <property type="entry name" value="Methyltransf_11"/>
</dbReference>
<proteinExistence type="inferred from homology"/>
<evidence type="ECO:0000313" key="7">
    <source>
        <dbReference type="EMBL" id="CAA9522336.1"/>
    </source>
</evidence>
<dbReference type="EMBL" id="CADCVM010000410">
    <property type="protein sequence ID" value="CAA9522336.1"/>
    <property type="molecule type" value="Genomic_DNA"/>
</dbReference>
<dbReference type="PANTHER" id="PTHR44942:SF4">
    <property type="entry name" value="METHYLTRANSFERASE TYPE 11 DOMAIN-CONTAINING PROTEIN"/>
    <property type="match status" value="1"/>
</dbReference>
<reference evidence="7" key="1">
    <citation type="submission" date="2020-02" db="EMBL/GenBank/DDBJ databases">
        <authorList>
            <person name="Meier V. D."/>
        </authorList>
    </citation>
    <scope>NUCLEOTIDE SEQUENCE</scope>
    <source>
        <strain evidence="7">AVDCRST_MAG05</strain>
    </source>
</reference>
<dbReference type="InterPro" id="IPR051052">
    <property type="entry name" value="Diverse_substrate_MTase"/>
</dbReference>
<organism evidence="7">
    <name type="scientific">uncultured Rubrobacteraceae bacterium</name>
    <dbReference type="NCBI Taxonomy" id="349277"/>
    <lineage>
        <taxon>Bacteria</taxon>
        <taxon>Bacillati</taxon>
        <taxon>Actinomycetota</taxon>
        <taxon>Rubrobacteria</taxon>
        <taxon>Rubrobacterales</taxon>
        <taxon>Rubrobacteraceae</taxon>
        <taxon>environmental samples</taxon>
    </lineage>
</organism>
<comment type="similarity">
    <text evidence="1">Belongs to the methyltransferase superfamily.</text>
</comment>
<sequence length="266" mass="28582">MQDPNGRLRSTFDAAASLYDEVRPGYPEAVLDDAVSLSGVPSGGRILEVGCGTGQATLPLARRGFEILCVELGANLAAVARGNLAAYPRVEVLTGDFETAPLPEGAFDLLVSATAFHWLDPAVAYPKAARALKPGGAIALFWNEHVATDADGGFFADAQEIYAREAPEIWDGTRSGPPDPEDLPERTGEIEGSGLFGPVVRRTHLWEQAYDAQGYLRVLDTYSGHIALGERTRARLHESISRLIRVGYGGRIVKGYATTLYVAPRT</sequence>
<keyword evidence="3 7" id="KW-0808">Transferase</keyword>
<protein>
    <submittedName>
        <fullName evidence="7">Methyltransferase</fullName>
    </submittedName>
</protein>
<dbReference type="SMART" id="SM00650">
    <property type="entry name" value="rADc"/>
    <property type="match status" value="1"/>
</dbReference>
<feature type="domain" description="Ribosomal RNA adenine methylase transferase N-terminal" evidence="6">
    <location>
        <begin position="30"/>
        <end position="165"/>
    </location>
</feature>
<dbReference type="InterPro" id="IPR029063">
    <property type="entry name" value="SAM-dependent_MTases_sf"/>
</dbReference>
<dbReference type="CDD" id="cd02440">
    <property type="entry name" value="AdoMet_MTases"/>
    <property type="match status" value="1"/>
</dbReference>
<keyword evidence="4" id="KW-0949">S-adenosyl-L-methionine</keyword>